<keyword evidence="2" id="KW-1185">Reference proteome</keyword>
<dbReference type="EMBL" id="JAJJMB010005473">
    <property type="protein sequence ID" value="KAI3938737.1"/>
    <property type="molecule type" value="Genomic_DNA"/>
</dbReference>
<evidence type="ECO:0000313" key="2">
    <source>
        <dbReference type="Proteomes" id="UP001202328"/>
    </source>
</evidence>
<gene>
    <name evidence="1" type="ORF">MKW98_011889</name>
</gene>
<proteinExistence type="predicted"/>
<comment type="caution">
    <text evidence="1">The sequence shown here is derived from an EMBL/GenBank/DDBJ whole genome shotgun (WGS) entry which is preliminary data.</text>
</comment>
<sequence length="137" mass="16308">MNAPGRVSTSQGSQQLCQCRFIAKLQREGQMRGLNRWFGRWRKVSRDVMRFKVKVRQPGSQSKWLHRQREVARALMNRLDRKGFRNLYRVREEQLASAISMVNYSHSNSQSLSIAHDVVRYLQQCFRKDYSVWKQCV</sequence>
<protein>
    <submittedName>
        <fullName evidence="1">Uncharacterized protein</fullName>
    </submittedName>
</protein>
<reference evidence="1" key="1">
    <citation type="submission" date="2022-04" db="EMBL/GenBank/DDBJ databases">
        <title>A functionally conserved STORR gene fusion in Papaver species that diverged 16.8 million years ago.</title>
        <authorList>
            <person name="Catania T."/>
        </authorList>
    </citation>
    <scope>NUCLEOTIDE SEQUENCE</scope>
    <source>
        <strain evidence="1">S-188037</strain>
    </source>
</reference>
<accession>A0AAD4T3J6</accession>
<organism evidence="1 2">
    <name type="scientific">Papaver atlanticum</name>
    <dbReference type="NCBI Taxonomy" id="357466"/>
    <lineage>
        <taxon>Eukaryota</taxon>
        <taxon>Viridiplantae</taxon>
        <taxon>Streptophyta</taxon>
        <taxon>Embryophyta</taxon>
        <taxon>Tracheophyta</taxon>
        <taxon>Spermatophyta</taxon>
        <taxon>Magnoliopsida</taxon>
        <taxon>Ranunculales</taxon>
        <taxon>Papaveraceae</taxon>
        <taxon>Papaveroideae</taxon>
        <taxon>Papaver</taxon>
    </lineage>
</organism>
<dbReference type="Proteomes" id="UP001202328">
    <property type="component" value="Unassembled WGS sequence"/>
</dbReference>
<dbReference type="AlphaFoldDB" id="A0AAD4T3J6"/>
<name>A0AAD4T3J6_9MAGN</name>
<evidence type="ECO:0000313" key="1">
    <source>
        <dbReference type="EMBL" id="KAI3938737.1"/>
    </source>
</evidence>